<dbReference type="AlphaFoldDB" id="A0A2D2Q0M5"/>
<keyword evidence="5" id="KW-0472">Membrane</keyword>
<dbReference type="Pfam" id="PF13515">
    <property type="entry name" value="FUSC_2"/>
    <property type="match status" value="1"/>
</dbReference>
<reference evidence="8 9" key="1">
    <citation type="submission" date="2016-11" db="EMBL/GenBank/DDBJ databases">
        <title>Complete genome sequence of thermophilic cyanobacteria strain Synechococcus sp. PCC6715.</title>
        <authorList>
            <person name="Tang J."/>
            <person name="Daroch M."/>
            <person name="Liang Y."/>
            <person name="Jiang D."/>
            <person name="Shah M."/>
        </authorList>
    </citation>
    <scope>NUCLEOTIDE SEQUENCE [LARGE SCALE GENOMIC DNA]</scope>
    <source>
        <strain evidence="8 9">PCC 6715</strain>
    </source>
</reference>
<dbReference type="KEGG" id="slw:BRW62_02715"/>
<comment type="similarity">
    <text evidence="6">Belongs to the YccS/YhfK family.</text>
</comment>
<dbReference type="Proteomes" id="UP000231057">
    <property type="component" value="Chromosome"/>
</dbReference>
<evidence type="ECO:0000256" key="2">
    <source>
        <dbReference type="ARBA" id="ARBA00022475"/>
    </source>
</evidence>
<keyword evidence="4" id="KW-1133">Transmembrane helix</keyword>
<comment type="subcellular location">
    <subcellularLocation>
        <location evidence="1">Cell membrane</location>
        <topology evidence="1">Multi-pass membrane protein</topology>
    </subcellularLocation>
</comment>
<feature type="domain" description="Integral membrane bound transporter" evidence="7">
    <location>
        <begin position="40"/>
        <end position="149"/>
    </location>
</feature>
<evidence type="ECO:0000313" key="9">
    <source>
        <dbReference type="Proteomes" id="UP000231057"/>
    </source>
</evidence>
<evidence type="ECO:0000256" key="3">
    <source>
        <dbReference type="ARBA" id="ARBA00022692"/>
    </source>
</evidence>
<evidence type="ECO:0000259" key="7">
    <source>
        <dbReference type="Pfam" id="PF13515"/>
    </source>
</evidence>
<protein>
    <recommendedName>
        <fullName evidence="7">Integral membrane bound transporter domain-containing protein</fullName>
    </recommendedName>
</protein>
<evidence type="ECO:0000256" key="4">
    <source>
        <dbReference type="ARBA" id="ARBA00022989"/>
    </source>
</evidence>
<sequence>MSRWLLPSRLQLKHAVKVGIAAGLLAIVCWHANLKMVHYPAMGLVATMLSLNTGETLKNGWGRLGGSLLGGLCTALWISGLGLNPLAGTLAFSTAVLLCETLKLPTMQNQAAAVTAIMAASTEFGQQPWEYASSRVFDNCIGIAIGILVTLCLWPEHPELTLKRSTSAIVAKLHEIYEDVCQTLVTGIVPEHEATLAALVSQLQQAEATLEASVYGILGWVLVLQNWSDRLMGLRRLRRHLRSLSHLSPALHSSQFRQECQPFFDQLWPALRAKFRVLETHLQGTGHSNPLADSPPPFALLHERLTHLRHQQITKKYPLDDVIHIG</sequence>
<keyword evidence="9" id="KW-1185">Reference proteome</keyword>
<proteinExistence type="inferred from homology"/>
<keyword evidence="2" id="KW-1003">Cell membrane</keyword>
<dbReference type="EMBL" id="CP018092">
    <property type="protein sequence ID" value="ATS17837.1"/>
    <property type="molecule type" value="Genomic_DNA"/>
</dbReference>
<gene>
    <name evidence="8" type="ORF">BRW62_02715</name>
</gene>
<dbReference type="PANTHER" id="PTHR30509">
    <property type="entry name" value="P-HYDROXYBENZOIC ACID EFFLUX PUMP SUBUNIT-RELATED"/>
    <property type="match status" value="1"/>
</dbReference>
<dbReference type="OrthoDB" id="583534at2"/>
<evidence type="ECO:0000256" key="6">
    <source>
        <dbReference type="ARBA" id="ARBA00043993"/>
    </source>
</evidence>
<accession>A0A2D2Q0M5</accession>
<dbReference type="InterPro" id="IPR049453">
    <property type="entry name" value="Memb_transporter_dom"/>
</dbReference>
<dbReference type="PANTHER" id="PTHR30509:SF9">
    <property type="entry name" value="MULTIDRUG RESISTANCE PROTEIN MDTO"/>
    <property type="match status" value="1"/>
</dbReference>
<reference evidence="9" key="2">
    <citation type="journal article" date="2022" name="Front. Microbiol.">
        <title>Comparative Genomic Analysis Revealed Distinct Molecular Components and Organization of CO2-Concentrating Mechanism in Thermophilic Cyanobacteria.</title>
        <authorList>
            <person name="Tang J."/>
            <person name="Zhou H."/>
            <person name="Yao D."/>
            <person name="Riaz S."/>
            <person name="You D."/>
            <person name="Klepacz-Smolka A."/>
            <person name="Daroch M."/>
        </authorList>
    </citation>
    <scope>NUCLEOTIDE SEQUENCE [LARGE SCALE GENOMIC DNA]</scope>
    <source>
        <strain evidence="9">PCC 6715</strain>
    </source>
</reference>
<name>A0A2D2Q0M5_PARLV</name>
<evidence type="ECO:0000256" key="5">
    <source>
        <dbReference type="ARBA" id="ARBA00023136"/>
    </source>
</evidence>
<evidence type="ECO:0000313" key="8">
    <source>
        <dbReference type="EMBL" id="ATS17837.1"/>
    </source>
</evidence>
<keyword evidence="3" id="KW-0812">Transmembrane</keyword>
<dbReference type="RefSeq" id="WP_157768322.1">
    <property type="nucleotide sequence ID" value="NZ_CP018092.1"/>
</dbReference>
<organism evidence="8 9">
    <name type="scientific">Parathermosynechococcus lividus PCC 6715</name>
    <dbReference type="NCBI Taxonomy" id="1917166"/>
    <lineage>
        <taxon>Bacteria</taxon>
        <taxon>Bacillati</taxon>
        <taxon>Cyanobacteriota</taxon>
        <taxon>Cyanophyceae</taxon>
        <taxon>Acaryochloridales</taxon>
        <taxon>Thermosynechococcaceae</taxon>
        <taxon>Parathermosynechococcus</taxon>
    </lineage>
</organism>
<evidence type="ECO:0000256" key="1">
    <source>
        <dbReference type="ARBA" id="ARBA00004651"/>
    </source>
</evidence>
<dbReference type="GO" id="GO:0005886">
    <property type="term" value="C:plasma membrane"/>
    <property type="evidence" value="ECO:0007669"/>
    <property type="project" value="UniProtKB-SubCell"/>
</dbReference>